<dbReference type="EMBL" id="JACASF010000021">
    <property type="protein sequence ID" value="KAF6407853.1"/>
    <property type="molecule type" value="Genomic_DNA"/>
</dbReference>
<evidence type="ECO:0000256" key="1">
    <source>
        <dbReference type="SAM" id="MobiDB-lite"/>
    </source>
</evidence>
<dbReference type="AlphaFoldDB" id="A0A7J8CAF7"/>
<dbReference type="Proteomes" id="UP000550707">
    <property type="component" value="Unassembled WGS sequence"/>
</dbReference>
<comment type="caution">
    <text evidence="2">The sequence shown here is derived from an EMBL/GenBank/DDBJ whole genome shotgun (WGS) entry which is preliminary data.</text>
</comment>
<dbReference type="InParanoid" id="A0A7J8CAF7"/>
<gene>
    <name evidence="2" type="ORF">HJG59_015027</name>
</gene>
<evidence type="ECO:0000313" key="3">
    <source>
        <dbReference type="Proteomes" id="UP000550707"/>
    </source>
</evidence>
<name>A0A7J8CAF7_MOLMO</name>
<reference evidence="2 3" key="1">
    <citation type="journal article" date="2020" name="Nature">
        <title>Six reference-quality genomes reveal evolution of bat adaptations.</title>
        <authorList>
            <person name="Jebb D."/>
            <person name="Huang Z."/>
            <person name="Pippel M."/>
            <person name="Hughes G.M."/>
            <person name="Lavrichenko K."/>
            <person name="Devanna P."/>
            <person name="Winkler S."/>
            <person name="Jermiin L.S."/>
            <person name="Skirmuntt E.C."/>
            <person name="Katzourakis A."/>
            <person name="Burkitt-Gray L."/>
            <person name="Ray D.A."/>
            <person name="Sullivan K.A.M."/>
            <person name="Roscito J.G."/>
            <person name="Kirilenko B.M."/>
            <person name="Davalos L.M."/>
            <person name="Corthals A.P."/>
            <person name="Power M.L."/>
            <person name="Jones G."/>
            <person name="Ransome R.D."/>
            <person name="Dechmann D.K.N."/>
            <person name="Locatelli A.G."/>
            <person name="Puechmaille S.J."/>
            <person name="Fedrigo O."/>
            <person name="Jarvis E.D."/>
            <person name="Hiller M."/>
            <person name="Vernes S.C."/>
            <person name="Myers E.W."/>
            <person name="Teeling E.C."/>
        </authorList>
    </citation>
    <scope>NUCLEOTIDE SEQUENCE [LARGE SCALE GENOMIC DNA]</scope>
    <source>
        <strain evidence="2">MMolMol1</strain>
        <tissue evidence="2">Muscle</tissue>
    </source>
</reference>
<protein>
    <submittedName>
        <fullName evidence="2">Prostaglandin I2 receptor</fullName>
    </submittedName>
</protein>
<accession>A0A7J8CAF7</accession>
<organism evidence="2 3">
    <name type="scientific">Molossus molossus</name>
    <name type="common">Pallas' mastiff bat</name>
    <name type="synonym">Vespertilio molossus</name>
    <dbReference type="NCBI Taxonomy" id="27622"/>
    <lineage>
        <taxon>Eukaryota</taxon>
        <taxon>Metazoa</taxon>
        <taxon>Chordata</taxon>
        <taxon>Craniata</taxon>
        <taxon>Vertebrata</taxon>
        <taxon>Euteleostomi</taxon>
        <taxon>Mammalia</taxon>
        <taxon>Eutheria</taxon>
        <taxon>Laurasiatheria</taxon>
        <taxon>Chiroptera</taxon>
        <taxon>Yangochiroptera</taxon>
        <taxon>Molossidae</taxon>
        <taxon>Molossus</taxon>
    </lineage>
</organism>
<keyword evidence="3" id="KW-1185">Reference proteome</keyword>
<proteinExistence type="predicted"/>
<keyword evidence="2" id="KW-0675">Receptor</keyword>
<evidence type="ECO:0000313" key="2">
    <source>
        <dbReference type="EMBL" id="KAF6407853.1"/>
    </source>
</evidence>
<feature type="region of interest" description="Disordered" evidence="1">
    <location>
        <begin position="1"/>
        <end position="32"/>
    </location>
</feature>
<sequence length="82" mass="9084">MAAGCTNPGARSPEPRIDPRSHPQTALWTGQRCPQGLSWSPLVRWATGWHWASWGRGGSHAHRPSPCWSPGWRSPTCWARAS</sequence>